<sequence length="350" mass="38702">MDYWLSRARGTILVTGSNWSLAVPMVEHLLKTYSQFTLVLAVRNPSAEDVNTRRLLDIVGPYCDRVHVRALDLARLSDFNQFVSSLATDITTSRLPPLSSIICNAFYWNLTGDTINTLDGFEQTWQITYLAHTALVLRLLGSFGSKPDTTVGRIVLFSSDAHWPGKNGLETYPPALPDDLDSLRTAPSPPNEVSPVGGAQGQNPLGWGFQRYAIAKLAVTMWMYALNARLEATTCTLHGVTAIAVNPGNLSDSRTLRVNTPAKLQFISRFIIQPLQPLLKYKDPTMRTAAEAGIDVAELAVDPQFTGAKGYFTWKKQDTSSPESFDAVKQQSLWEKTLEWVGLAEEDLPL</sequence>
<evidence type="ECO:0000313" key="2">
    <source>
        <dbReference type="Proteomes" id="UP000325395"/>
    </source>
</evidence>
<proteinExistence type="predicted"/>
<name>A0ABQ6WXC8_9EURO</name>
<keyword evidence="2" id="KW-1185">Reference proteome</keyword>
<organism evidence="1 2">
    <name type="scientific">Aspergillus pseudocaelatus</name>
    <dbReference type="NCBI Taxonomy" id="1825620"/>
    <lineage>
        <taxon>Eukaryota</taxon>
        <taxon>Fungi</taxon>
        <taxon>Dikarya</taxon>
        <taxon>Ascomycota</taxon>
        <taxon>Pezizomycotina</taxon>
        <taxon>Eurotiomycetes</taxon>
        <taxon>Eurotiomycetidae</taxon>
        <taxon>Eurotiales</taxon>
        <taxon>Aspergillaceae</taxon>
        <taxon>Aspergillus</taxon>
        <taxon>Aspergillus subgen. Circumdati</taxon>
    </lineage>
</organism>
<gene>
    <name evidence="1" type="ORF">BDV36DRAFT_305572</name>
</gene>
<reference evidence="1 2" key="1">
    <citation type="submission" date="2019-04" db="EMBL/GenBank/DDBJ databases">
        <authorList>
            <consortium name="DOE Joint Genome Institute"/>
            <person name="Mondo S."/>
            <person name="Kjaerbolling I."/>
            <person name="Vesth T."/>
            <person name="Frisvad J.C."/>
            <person name="Nybo J.L."/>
            <person name="Theobald S."/>
            <person name="Kildgaard S."/>
            <person name="Isbrandt T."/>
            <person name="Kuo A."/>
            <person name="Sato A."/>
            <person name="Lyhne E.K."/>
            <person name="Kogle M.E."/>
            <person name="Wiebenga A."/>
            <person name="Kun R.S."/>
            <person name="Lubbers R.J."/>
            <person name="Makela M.R."/>
            <person name="Barry K."/>
            <person name="Chovatia M."/>
            <person name="Clum A."/>
            <person name="Daum C."/>
            <person name="Haridas S."/>
            <person name="He G."/>
            <person name="LaButti K."/>
            <person name="Lipzen A."/>
            <person name="Riley R."/>
            <person name="Salamov A."/>
            <person name="Simmons B.A."/>
            <person name="Magnuson J.K."/>
            <person name="Henrissat B."/>
            <person name="Mortensen U.H."/>
            <person name="Larsen T.O."/>
            <person name="Devries R.P."/>
            <person name="Grigoriev I.V."/>
            <person name="Machida M."/>
            <person name="Baker S.E."/>
            <person name="Andersen M.R."/>
            <person name="Cantor M.N."/>
            <person name="Hua S.X."/>
        </authorList>
    </citation>
    <scope>NUCLEOTIDE SEQUENCE [LARGE SCALE GENOMIC DNA]</scope>
    <source>
        <strain evidence="1 2">CBS 117616</strain>
    </source>
</reference>
<protein>
    <recommendedName>
        <fullName evidence="3">Short-chain dehydrogenase</fullName>
    </recommendedName>
</protein>
<evidence type="ECO:0008006" key="3">
    <source>
        <dbReference type="Google" id="ProtNLM"/>
    </source>
</evidence>
<dbReference type="EMBL" id="ML735704">
    <property type="protein sequence ID" value="KAE8420996.1"/>
    <property type="molecule type" value="Genomic_DNA"/>
</dbReference>
<dbReference type="Proteomes" id="UP000325395">
    <property type="component" value="Unassembled WGS sequence"/>
</dbReference>
<dbReference type="PANTHER" id="PTHR43647">
    <property type="entry name" value="DEHYDROGENASE"/>
    <property type="match status" value="1"/>
</dbReference>
<dbReference type="PANTHER" id="PTHR43647:SF4">
    <property type="entry name" value="KETOREDUCTASE (KR) DOMAIN-CONTAINING PROTEIN"/>
    <property type="match status" value="1"/>
</dbReference>
<dbReference type="InterPro" id="IPR051593">
    <property type="entry name" value="Ergosterol_Biosynth_ERG27"/>
</dbReference>
<dbReference type="Gene3D" id="3.40.50.720">
    <property type="entry name" value="NAD(P)-binding Rossmann-like Domain"/>
    <property type="match status" value="1"/>
</dbReference>
<dbReference type="SUPFAM" id="SSF51735">
    <property type="entry name" value="NAD(P)-binding Rossmann-fold domains"/>
    <property type="match status" value="1"/>
</dbReference>
<dbReference type="InterPro" id="IPR036291">
    <property type="entry name" value="NAD(P)-bd_dom_sf"/>
</dbReference>
<evidence type="ECO:0000313" key="1">
    <source>
        <dbReference type="EMBL" id="KAE8420996.1"/>
    </source>
</evidence>
<accession>A0ABQ6WXC8</accession>